<feature type="domain" description="Endonuclease/exonuclease/phosphatase" evidence="2">
    <location>
        <begin position="119"/>
        <end position="225"/>
    </location>
</feature>
<evidence type="ECO:0000313" key="4">
    <source>
        <dbReference type="Proteomes" id="UP001219518"/>
    </source>
</evidence>
<accession>A0AAE1HTQ9</accession>
<evidence type="ECO:0000259" key="1">
    <source>
        <dbReference type="Pfam" id="PF00078"/>
    </source>
</evidence>
<dbReference type="PANTHER" id="PTHR47510">
    <property type="entry name" value="REVERSE TRANSCRIPTASE DOMAIN-CONTAINING PROTEIN"/>
    <property type="match status" value="1"/>
</dbReference>
<comment type="caution">
    <text evidence="3">The sequence shown here is derived from an EMBL/GenBank/DDBJ whole genome shotgun (WGS) entry which is preliminary data.</text>
</comment>
<dbReference type="AlphaFoldDB" id="A0AAE1HTQ9"/>
<dbReference type="Pfam" id="PF00078">
    <property type="entry name" value="RVT_1"/>
    <property type="match status" value="1"/>
</dbReference>
<reference evidence="3" key="1">
    <citation type="submission" date="2021-07" db="EMBL/GenBank/DDBJ databases">
        <authorList>
            <person name="Catto M.A."/>
            <person name="Jacobson A."/>
            <person name="Kennedy G."/>
            <person name="Labadie P."/>
            <person name="Hunt B.G."/>
            <person name="Srinivasan R."/>
        </authorList>
    </citation>
    <scope>NUCLEOTIDE SEQUENCE</scope>
    <source>
        <strain evidence="3">PL_HMW_Pooled</strain>
        <tissue evidence="3">Head</tissue>
    </source>
</reference>
<keyword evidence="3" id="KW-0695">RNA-directed DNA polymerase</keyword>
<proteinExistence type="predicted"/>
<dbReference type="GO" id="GO:0003964">
    <property type="term" value="F:RNA-directed DNA polymerase activity"/>
    <property type="evidence" value="ECO:0007669"/>
    <property type="project" value="UniProtKB-KW"/>
</dbReference>
<dbReference type="InterPro" id="IPR000477">
    <property type="entry name" value="RT_dom"/>
</dbReference>
<evidence type="ECO:0000313" key="3">
    <source>
        <dbReference type="EMBL" id="KAK3927257.1"/>
    </source>
</evidence>
<dbReference type="SUPFAM" id="SSF56219">
    <property type="entry name" value="DNase I-like"/>
    <property type="match status" value="1"/>
</dbReference>
<keyword evidence="3" id="KW-0548">Nucleotidyltransferase</keyword>
<gene>
    <name evidence="3" type="ORF">KUF71_015541</name>
</gene>
<sequence length="835" mass="95010">KILKIGKDFPQALKIVHFNAQSLIYQHHATEFQILFDNSDMDVIAVSETFFNNNNDVLHLAGFNTFTASRTSHEGGGVAVYVKNGFQCKVLSCSTSPAQRIQQPDYIIIEILLKECKLLFACVYRPPKAGHFNIFSEDFFQLCTDYVNCIVVGDVNAHFDSQRQCDITDGKLVNNFIEECNLTHVPFGPTFHLESCHSRLDMITSSVPERLLHFDQFAACGFSAHDFLVAVFSFTTPKFTAHTATFRDFKRFNPDEFTHDVANAPWEEMFCSGDINDKVEIFNRLYNKLLDTHAPVKTIVVKHRPKPWITADILNLLQQRDAAYVYWRKSKQYYARVLYVKLRNKAKSECRNAKVRFAYSKLINCTSPKALWKTLRDLDVTPKKVTFSPVPNVNELNRHYTNVSCADVALVNDYISTYDAMPAYHVDEPFHFKHIFFNDLQKALMGISSNAKGVDGISATVLKLCLPEFSPALLHLFNYSLQCCTFPNVWKVANVKPLPKKPGASTVNEFRPISLLCILGKILEKIVFAQLCEFLDRNSLFNPLQSGFKPNHSTTTALLKVTGDIREAIDNKLLTILVLYDFSNAFPSVHHQLLLSKLRLFGLSNSSLKVTTFPKIVVDGVALDYSPTVNDLGVIIDETLSWGPQLVSIGKKVLAALHGLRRHQQLLPPPIRKRLVEALIFPVFDYCNTVCSNALVKPQLRLQSLQNSCARFVLNLKNDNSSMSPHINKLSWLKVSNRPLYASQVLLKNILCNKSPEYLFEHLVKESDIRSRPVRNCNLHLRVPLHRTDRHKGTFWIHAASEWNKLPCTLHSCKNLPTFKVKLKQHLLKLQHSTM</sequence>
<dbReference type="EMBL" id="JAHWGI010001285">
    <property type="protein sequence ID" value="KAK3927257.1"/>
    <property type="molecule type" value="Genomic_DNA"/>
</dbReference>
<keyword evidence="3" id="KW-0808">Transferase</keyword>
<keyword evidence="4" id="KW-1185">Reference proteome</keyword>
<dbReference type="Gene3D" id="3.60.10.10">
    <property type="entry name" value="Endonuclease/exonuclease/phosphatase"/>
    <property type="match status" value="1"/>
</dbReference>
<dbReference type="Proteomes" id="UP001219518">
    <property type="component" value="Unassembled WGS sequence"/>
</dbReference>
<feature type="non-terminal residue" evidence="3">
    <location>
        <position position="1"/>
    </location>
</feature>
<protein>
    <submittedName>
        <fullName evidence="3">RNA-directed DNA polymerase from mobile element jockey</fullName>
    </submittedName>
</protein>
<organism evidence="3 4">
    <name type="scientific">Frankliniella fusca</name>
    <dbReference type="NCBI Taxonomy" id="407009"/>
    <lineage>
        <taxon>Eukaryota</taxon>
        <taxon>Metazoa</taxon>
        <taxon>Ecdysozoa</taxon>
        <taxon>Arthropoda</taxon>
        <taxon>Hexapoda</taxon>
        <taxon>Insecta</taxon>
        <taxon>Pterygota</taxon>
        <taxon>Neoptera</taxon>
        <taxon>Paraneoptera</taxon>
        <taxon>Thysanoptera</taxon>
        <taxon>Terebrantia</taxon>
        <taxon>Thripoidea</taxon>
        <taxon>Thripidae</taxon>
        <taxon>Frankliniella</taxon>
    </lineage>
</organism>
<feature type="domain" description="Reverse transcriptase" evidence="1">
    <location>
        <begin position="500"/>
        <end position="606"/>
    </location>
</feature>
<dbReference type="PANTHER" id="PTHR47510:SF3">
    <property type="entry name" value="ENDO_EXONUCLEASE_PHOSPHATASE DOMAIN-CONTAINING PROTEIN"/>
    <property type="match status" value="1"/>
</dbReference>
<dbReference type="CDD" id="cd01650">
    <property type="entry name" value="RT_nLTR_like"/>
    <property type="match status" value="1"/>
</dbReference>
<dbReference type="InterPro" id="IPR036691">
    <property type="entry name" value="Endo/exonu/phosph_ase_sf"/>
</dbReference>
<name>A0AAE1HTQ9_9NEOP</name>
<dbReference type="InterPro" id="IPR005135">
    <property type="entry name" value="Endo/exonuclease/phosphatase"/>
</dbReference>
<reference evidence="3" key="2">
    <citation type="journal article" date="2023" name="BMC Genomics">
        <title>Pest status, molecular evolution, and epigenetic factors derived from the genome assembly of Frankliniella fusca, a thysanopteran phytovirus vector.</title>
        <authorList>
            <person name="Catto M.A."/>
            <person name="Labadie P.E."/>
            <person name="Jacobson A.L."/>
            <person name="Kennedy G.G."/>
            <person name="Srinivasan R."/>
            <person name="Hunt B.G."/>
        </authorList>
    </citation>
    <scope>NUCLEOTIDE SEQUENCE</scope>
    <source>
        <strain evidence="3">PL_HMW_Pooled</strain>
    </source>
</reference>
<evidence type="ECO:0000259" key="2">
    <source>
        <dbReference type="Pfam" id="PF14529"/>
    </source>
</evidence>
<dbReference type="Pfam" id="PF14529">
    <property type="entry name" value="Exo_endo_phos_2"/>
    <property type="match status" value="1"/>
</dbReference>